<feature type="domain" description="PEX14-like helix-turn-helix" evidence="3">
    <location>
        <begin position="20"/>
        <end position="82"/>
    </location>
</feature>
<reference evidence="4 5" key="1">
    <citation type="journal article" date="2012" name="Science">
        <title>The Paleozoic origin of enzymatic lignin decomposition reconstructed from 31 fungal genomes.</title>
        <authorList>
            <person name="Floudas D."/>
            <person name="Binder M."/>
            <person name="Riley R."/>
            <person name="Barry K."/>
            <person name="Blanchette R.A."/>
            <person name="Henrissat B."/>
            <person name="Martinez A.T."/>
            <person name="Otillar R."/>
            <person name="Spatafora J.W."/>
            <person name="Yadav J.S."/>
            <person name="Aerts A."/>
            <person name="Benoit I."/>
            <person name="Boyd A."/>
            <person name="Carlson A."/>
            <person name="Copeland A."/>
            <person name="Coutinho P.M."/>
            <person name="de Vries R.P."/>
            <person name="Ferreira P."/>
            <person name="Findley K."/>
            <person name="Foster B."/>
            <person name="Gaskell J."/>
            <person name="Glotzer D."/>
            <person name="Gorecki P."/>
            <person name="Heitman J."/>
            <person name="Hesse C."/>
            <person name="Hori C."/>
            <person name="Igarashi K."/>
            <person name="Jurgens J.A."/>
            <person name="Kallen N."/>
            <person name="Kersten P."/>
            <person name="Kohler A."/>
            <person name="Kuees U."/>
            <person name="Kumar T.K.A."/>
            <person name="Kuo A."/>
            <person name="LaButti K."/>
            <person name="Larrondo L.F."/>
            <person name="Lindquist E."/>
            <person name="Ling A."/>
            <person name="Lombard V."/>
            <person name="Lucas S."/>
            <person name="Lundell T."/>
            <person name="Martin R."/>
            <person name="McLaughlin D.J."/>
            <person name="Morgenstern I."/>
            <person name="Morin E."/>
            <person name="Murat C."/>
            <person name="Nagy L.G."/>
            <person name="Nolan M."/>
            <person name="Ohm R.A."/>
            <person name="Patyshakuliyeva A."/>
            <person name="Rokas A."/>
            <person name="Ruiz-Duenas F.J."/>
            <person name="Sabat G."/>
            <person name="Salamov A."/>
            <person name="Samejima M."/>
            <person name="Schmutz J."/>
            <person name="Slot J.C."/>
            <person name="St John F."/>
            <person name="Stenlid J."/>
            <person name="Sun H."/>
            <person name="Sun S."/>
            <person name="Syed K."/>
            <person name="Tsang A."/>
            <person name="Wiebenga A."/>
            <person name="Young D."/>
            <person name="Pisabarro A."/>
            <person name="Eastwood D.C."/>
            <person name="Martin F."/>
            <person name="Cullen D."/>
            <person name="Grigoriev I.V."/>
            <person name="Hibbett D.S."/>
        </authorList>
    </citation>
    <scope>NUCLEOTIDE SEQUENCE [LARGE SCALE GENOMIC DNA]</scope>
    <source>
        <strain evidence="4 5">MD-104</strain>
    </source>
</reference>
<organism evidence="4 5">
    <name type="scientific">Wolfiporia cocos (strain MD-104)</name>
    <name type="common">Brown rot fungus</name>
    <dbReference type="NCBI Taxonomy" id="742152"/>
    <lineage>
        <taxon>Eukaryota</taxon>
        <taxon>Fungi</taxon>
        <taxon>Dikarya</taxon>
        <taxon>Basidiomycota</taxon>
        <taxon>Agaricomycotina</taxon>
        <taxon>Agaricomycetes</taxon>
        <taxon>Polyporales</taxon>
        <taxon>Phaeolaceae</taxon>
        <taxon>Wolfiporia</taxon>
    </lineage>
</organism>
<dbReference type="EMBL" id="KB467931">
    <property type="protein sequence ID" value="PCH37547.1"/>
    <property type="molecule type" value="Genomic_DNA"/>
</dbReference>
<evidence type="ECO:0000313" key="4">
    <source>
        <dbReference type="EMBL" id="PCH37547.1"/>
    </source>
</evidence>
<feature type="compositionally biased region" description="Polar residues" evidence="1">
    <location>
        <begin position="92"/>
        <end position="102"/>
    </location>
</feature>
<evidence type="ECO:0000256" key="1">
    <source>
        <dbReference type="SAM" id="MobiDB-lite"/>
    </source>
</evidence>
<dbReference type="OMA" id="RVFYFNR"/>
<dbReference type="OrthoDB" id="9936937at2759"/>
<feature type="domain" description="Peroxisomal membrane protein PEX14-like KPWE" evidence="2">
    <location>
        <begin position="111"/>
        <end position="159"/>
    </location>
</feature>
<evidence type="ECO:0000259" key="2">
    <source>
        <dbReference type="Pfam" id="PF17733"/>
    </source>
</evidence>
<feature type="region of interest" description="Disordered" evidence="1">
    <location>
        <begin position="87"/>
        <end position="111"/>
    </location>
</feature>
<evidence type="ECO:0000313" key="5">
    <source>
        <dbReference type="Proteomes" id="UP000218811"/>
    </source>
</evidence>
<protein>
    <submittedName>
        <fullName evidence="4">Uncharacterized protein</fullName>
    </submittedName>
</protein>
<keyword evidence="5" id="KW-1185">Reference proteome</keyword>
<feature type="region of interest" description="Disordered" evidence="1">
    <location>
        <begin position="125"/>
        <end position="163"/>
    </location>
</feature>
<dbReference type="Pfam" id="PF25871">
    <property type="entry name" value="HTH_76"/>
    <property type="match status" value="1"/>
</dbReference>
<sequence length="163" mass="18038">MLSSELTESYGGNREVPVDLFLQHDFAEDATYQEGLAGIIASGALEGKSEEEKADIVRRSELFYFNRKYGYSISLEDARARQCASALELSAEESQPTPSLSSIPPAPPEEPRTLTFAELKVLIEQGKTDQIPNNRIIPNELNKSPPSTSAASVRRKPWEAERP</sequence>
<dbReference type="Pfam" id="PF17733">
    <property type="entry name" value="KPWE_dom"/>
    <property type="match status" value="1"/>
</dbReference>
<feature type="compositionally biased region" description="Polar residues" evidence="1">
    <location>
        <begin position="141"/>
        <end position="151"/>
    </location>
</feature>
<dbReference type="STRING" id="742152.A0A2H3JNG2"/>
<dbReference type="Proteomes" id="UP000218811">
    <property type="component" value="Unassembled WGS sequence"/>
</dbReference>
<name>A0A2H3JNG2_WOLCO</name>
<gene>
    <name evidence="4" type="ORF">WOLCODRAFT_128568</name>
</gene>
<proteinExistence type="predicted"/>
<dbReference type="PANTHER" id="PTHR36855">
    <property type="entry name" value="CHROMOSOME 10, WHOLE GENOME SHOTGUN SEQUENCE"/>
    <property type="match status" value="1"/>
</dbReference>
<dbReference type="InterPro" id="IPR058841">
    <property type="entry name" value="HTH_76"/>
</dbReference>
<dbReference type="PANTHER" id="PTHR36855:SF1">
    <property type="entry name" value="PEROXISOME MEMBRANE ANCHOR PROTEIN PEX14P N-TERMINAL DOMAIN-CONTAINING PROTEIN"/>
    <property type="match status" value="1"/>
</dbReference>
<dbReference type="AlphaFoldDB" id="A0A2H3JNG2"/>
<accession>A0A2H3JNG2</accession>
<evidence type="ECO:0000259" key="3">
    <source>
        <dbReference type="Pfam" id="PF25871"/>
    </source>
</evidence>
<dbReference type="InterPro" id="IPR040554">
    <property type="entry name" value="KPWE_PEX14_dom"/>
</dbReference>